<dbReference type="OrthoDB" id="1729126at2759"/>
<comment type="subcellular location">
    <subcellularLocation>
        <location evidence="1">Membrane</location>
    </subcellularLocation>
</comment>
<comment type="caution">
    <text evidence="5">The sequence shown here is derived from an EMBL/GenBank/DDBJ whole genome shotgun (WGS) entry which is preliminary data.</text>
</comment>
<dbReference type="GO" id="GO:0016020">
    <property type="term" value="C:membrane"/>
    <property type="evidence" value="ECO:0007669"/>
    <property type="project" value="UniProtKB-SubCell"/>
</dbReference>
<accession>A0A835HJ38</accession>
<dbReference type="GO" id="GO:0003993">
    <property type="term" value="F:acid phosphatase activity"/>
    <property type="evidence" value="ECO:0007669"/>
    <property type="project" value="TreeGrafter"/>
</dbReference>
<evidence type="ECO:0000313" key="5">
    <source>
        <dbReference type="EMBL" id="KAF9599262.1"/>
    </source>
</evidence>
<dbReference type="Proteomes" id="UP000631114">
    <property type="component" value="Unassembled WGS sequence"/>
</dbReference>
<keyword evidence="6" id="KW-1185">Reference proteome</keyword>
<evidence type="ECO:0000256" key="1">
    <source>
        <dbReference type="ARBA" id="ARBA00004370"/>
    </source>
</evidence>
<feature type="transmembrane region" description="Helical" evidence="4">
    <location>
        <begin position="67"/>
        <end position="94"/>
    </location>
</feature>
<sequence>MNIHISLLEWTDDLEVFILKGYGKSINYHMGLPLLQDVVQSMGQAIKAKEGINTILQDLMKRLDFDLLIFGLLYLSLVCLASFLMELVSFYHVWLLMCSV</sequence>
<evidence type="ECO:0000256" key="3">
    <source>
        <dbReference type="ARBA" id="ARBA00023136"/>
    </source>
</evidence>
<dbReference type="PANTHER" id="PTHR20963:SF8">
    <property type="entry name" value="MULTIPLE INOSITOL POLYPHOSPHATE PHOSPHATASE 1"/>
    <property type="match status" value="1"/>
</dbReference>
<dbReference type="InterPro" id="IPR029033">
    <property type="entry name" value="His_PPase_superfam"/>
</dbReference>
<proteinExistence type="predicted"/>
<keyword evidence="4" id="KW-0812">Transmembrane</keyword>
<dbReference type="GO" id="GO:0052745">
    <property type="term" value="F:inositol phosphate phosphatase activity"/>
    <property type="evidence" value="ECO:0007669"/>
    <property type="project" value="TreeGrafter"/>
</dbReference>
<keyword evidence="3 4" id="KW-0472">Membrane</keyword>
<gene>
    <name evidence="5" type="ORF">IFM89_036560</name>
</gene>
<keyword evidence="2" id="KW-0732">Signal</keyword>
<name>A0A835HJ38_9MAGN</name>
<dbReference type="EMBL" id="JADFTS010000007">
    <property type="protein sequence ID" value="KAF9599262.1"/>
    <property type="molecule type" value="Genomic_DNA"/>
</dbReference>
<protein>
    <submittedName>
        <fullName evidence="5">Uncharacterized protein</fullName>
    </submittedName>
</protein>
<evidence type="ECO:0000256" key="4">
    <source>
        <dbReference type="SAM" id="Phobius"/>
    </source>
</evidence>
<dbReference type="AlphaFoldDB" id="A0A835HJ38"/>
<keyword evidence="4" id="KW-1133">Transmembrane helix</keyword>
<evidence type="ECO:0000256" key="2">
    <source>
        <dbReference type="ARBA" id="ARBA00022729"/>
    </source>
</evidence>
<reference evidence="5 6" key="1">
    <citation type="submission" date="2020-10" db="EMBL/GenBank/DDBJ databases">
        <title>The Coptis chinensis genome and diversification of protoberbering-type alkaloids.</title>
        <authorList>
            <person name="Wang B."/>
            <person name="Shu S."/>
            <person name="Song C."/>
            <person name="Liu Y."/>
        </authorList>
    </citation>
    <scope>NUCLEOTIDE SEQUENCE [LARGE SCALE GENOMIC DNA]</scope>
    <source>
        <strain evidence="5">HL-2020</strain>
        <tissue evidence="5">Leaf</tissue>
    </source>
</reference>
<organism evidence="5 6">
    <name type="scientific">Coptis chinensis</name>
    <dbReference type="NCBI Taxonomy" id="261450"/>
    <lineage>
        <taxon>Eukaryota</taxon>
        <taxon>Viridiplantae</taxon>
        <taxon>Streptophyta</taxon>
        <taxon>Embryophyta</taxon>
        <taxon>Tracheophyta</taxon>
        <taxon>Spermatophyta</taxon>
        <taxon>Magnoliopsida</taxon>
        <taxon>Ranunculales</taxon>
        <taxon>Ranunculaceae</taxon>
        <taxon>Coptidoideae</taxon>
        <taxon>Coptis</taxon>
    </lineage>
</organism>
<dbReference type="Gene3D" id="3.40.50.1240">
    <property type="entry name" value="Phosphoglycerate mutase-like"/>
    <property type="match status" value="1"/>
</dbReference>
<evidence type="ECO:0000313" key="6">
    <source>
        <dbReference type="Proteomes" id="UP000631114"/>
    </source>
</evidence>
<dbReference type="PANTHER" id="PTHR20963">
    <property type="entry name" value="MULTIPLE INOSITOL POLYPHOSPHATE PHOSPHATASE-RELATED"/>
    <property type="match status" value="1"/>
</dbReference>